<organism evidence="2">
    <name type="scientific">Acerihabitans sp. KWT182</name>
    <dbReference type="NCBI Taxonomy" id="3157919"/>
    <lineage>
        <taxon>Bacteria</taxon>
        <taxon>Pseudomonadati</taxon>
        <taxon>Pseudomonadota</taxon>
        <taxon>Gammaproteobacteria</taxon>
        <taxon>Enterobacterales</taxon>
        <taxon>Pectobacteriaceae</taxon>
        <taxon>Acerihabitans</taxon>
    </lineage>
</organism>
<accession>A0AAU7QBQ5</accession>
<evidence type="ECO:0000259" key="1">
    <source>
        <dbReference type="Pfam" id="PF08845"/>
    </source>
</evidence>
<feature type="domain" description="Toxin SymE-like" evidence="1">
    <location>
        <begin position="19"/>
        <end position="70"/>
    </location>
</feature>
<dbReference type="GO" id="GO:0005737">
    <property type="term" value="C:cytoplasm"/>
    <property type="evidence" value="ECO:0007669"/>
    <property type="project" value="InterPro"/>
</dbReference>
<sequence length="74" mass="8181">MAKKNVKAVRHNNRIEFSNRRYRVGYVPNGGKDNPSPSIHLGGRWLETCGFLTGQYVMVSAEPGQLIIKPAPSA</sequence>
<reference evidence="2" key="1">
    <citation type="submission" date="2024-06" db="EMBL/GenBank/DDBJ databases">
        <authorList>
            <person name="Coelho C."/>
            <person name="Bento M."/>
            <person name="Garcia E."/>
            <person name="Camelo A."/>
            <person name="Brandao I."/>
            <person name="Espirito Santo C."/>
            <person name="Trovao J."/>
            <person name="Verissimo A."/>
            <person name="Costa J."/>
            <person name="Tiago I."/>
        </authorList>
    </citation>
    <scope>NUCLEOTIDE SEQUENCE</scope>
    <source>
        <strain evidence="2">KWT182</strain>
    </source>
</reference>
<dbReference type="GO" id="GO:0016788">
    <property type="term" value="F:hydrolase activity, acting on ester bonds"/>
    <property type="evidence" value="ECO:0007669"/>
    <property type="project" value="InterPro"/>
</dbReference>
<dbReference type="AlphaFoldDB" id="A0AAU7QBQ5"/>
<dbReference type="EMBL" id="CP157947">
    <property type="protein sequence ID" value="XBS70548.1"/>
    <property type="molecule type" value="Genomic_DNA"/>
</dbReference>
<dbReference type="GO" id="GO:0016070">
    <property type="term" value="P:RNA metabolic process"/>
    <property type="evidence" value="ECO:0007669"/>
    <property type="project" value="InterPro"/>
</dbReference>
<proteinExistence type="predicted"/>
<name>A0AAU7QBQ5_9GAMM</name>
<gene>
    <name evidence="2" type="ORF">ABK905_04960</name>
</gene>
<dbReference type="InterPro" id="IPR014944">
    <property type="entry name" value="Toxin_SymE-like"/>
</dbReference>
<dbReference type="Pfam" id="PF08845">
    <property type="entry name" value="SymE_toxin"/>
    <property type="match status" value="1"/>
</dbReference>
<dbReference type="GO" id="GO:0003723">
    <property type="term" value="F:RNA binding"/>
    <property type="evidence" value="ECO:0007669"/>
    <property type="project" value="InterPro"/>
</dbReference>
<evidence type="ECO:0000313" key="2">
    <source>
        <dbReference type="EMBL" id="XBS70548.1"/>
    </source>
</evidence>
<protein>
    <submittedName>
        <fullName evidence="2">SymE family type I addiction module toxin</fullName>
    </submittedName>
</protein>